<dbReference type="EC" id="2.7.13.3" evidence="2"/>
<dbReference type="SMART" id="SM00388">
    <property type="entry name" value="HisKA"/>
    <property type="match status" value="1"/>
</dbReference>
<evidence type="ECO:0000313" key="9">
    <source>
        <dbReference type="EMBL" id="ALU25435.1"/>
    </source>
</evidence>
<keyword evidence="8" id="KW-0902">Two-component regulatory system</keyword>
<sequence>MKDDFILKNFSLRNRIFFSLIFLSIISSVLISAVSVYQFREEARTYHQYRLERTENSINENINYILTTSEYPLTTENIPRIFRDKIHELAAIHNTEINIHDLQGHLLITSRGTFSVDSISKNISPLVLKTIQSSPNKRFVDIKTVDSNRIRIAYSFLKDLKYKPLGILKIPYEEKTEFYENEIQNFMVKFGQVYIIMLIMSIAISYFLSNYITQSLNNISVKITSTKFGQKNEKIDSSNTSKEISALITAYNDMVEKLDDSYEKLAQTEREQAWREMAKQVAHEIKNPLTPMRLTVQSFERRFDPNDPNIKTKLKDFSQVLIQQIDTMTSVATAFSSFAAMPAQQDETLDIVNTVKLTLDIFNEDYIWFESTDQEIISKIDRTQLIRIITNLVKNAIQAIPSEQKSPQIKVSISRTEESAIIKVADNGTGIKQEDLNKIFQPKFTTKTSGMGLGLGIIKNIITNYNGTIVFETEEGLGTTFIVTLPIINN</sequence>
<evidence type="ECO:0000256" key="2">
    <source>
        <dbReference type="ARBA" id="ARBA00012438"/>
    </source>
</evidence>
<keyword evidence="3" id="KW-0597">Phosphoprotein</keyword>
<dbReference type="Pfam" id="PF02518">
    <property type="entry name" value="HATPase_c"/>
    <property type="match status" value="1"/>
</dbReference>
<accession>A0A0S7E9L4</accession>
<evidence type="ECO:0000256" key="7">
    <source>
        <dbReference type="ARBA" id="ARBA00022840"/>
    </source>
</evidence>
<dbReference type="GO" id="GO:0000155">
    <property type="term" value="F:phosphorelay sensor kinase activity"/>
    <property type="evidence" value="ECO:0007669"/>
    <property type="project" value="InterPro"/>
</dbReference>
<dbReference type="InterPro" id="IPR003594">
    <property type="entry name" value="HATPase_dom"/>
</dbReference>
<dbReference type="InterPro" id="IPR003661">
    <property type="entry name" value="HisK_dim/P_dom"/>
</dbReference>
<dbReference type="KEGG" id="mod:AS202_04380"/>
<dbReference type="InterPro" id="IPR005467">
    <property type="entry name" value="His_kinase_dom"/>
</dbReference>
<dbReference type="PANTHER" id="PTHR43065">
    <property type="entry name" value="SENSOR HISTIDINE KINASE"/>
    <property type="match status" value="1"/>
</dbReference>
<evidence type="ECO:0000256" key="8">
    <source>
        <dbReference type="ARBA" id="ARBA00023012"/>
    </source>
</evidence>
<dbReference type="PANTHER" id="PTHR43065:SF10">
    <property type="entry name" value="PEROXIDE STRESS-ACTIVATED HISTIDINE KINASE MAK3"/>
    <property type="match status" value="1"/>
</dbReference>
<dbReference type="Pfam" id="PF00512">
    <property type="entry name" value="HisKA"/>
    <property type="match status" value="1"/>
</dbReference>
<dbReference type="InterPro" id="IPR036097">
    <property type="entry name" value="HisK_dim/P_sf"/>
</dbReference>
<dbReference type="RefSeq" id="WP_006259838.1">
    <property type="nucleotide sequence ID" value="NZ_BCMQ01000005.1"/>
</dbReference>
<dbReference type="InterPro" id="IPR004358">
    <property type="entry name" value="Sig_transdc_His_kin-like_C"/>
</dbReference>
<evidence type="ECO:0000256" key="1">
    <source>
        <dbReference type="ARBA" id="ARBA00000085"/>
    </source>
</evidence>
<gene>
    <name evidence="9" type="ORF">AS202_04380</name>
</gene>
<dbReference type="Proteomes" id="UP000069030">
    <property type="component" value="Chromosome"/>
</dbReference>
<dbReference type="Gene3D" id="6.10.340.10">
    <property type="match status" value="1"/>
</dbReference>
<organism evidence="9 10">
    <name type="scientific">Myroides odoratimimus</name>
    <dbReference type="NCBI Taxonomy" id="76832"/>
    <lineage>
        <taxon>Bacteria</taxon>
        <taxon>Pseudomonadati</taxon>
        <taxon>Bacteroidota</taxon>
        <taxon>Flavobacteriia</taxon>
        <taxon>Flavobacteriales</taxon>
        <taxon>Flavobacteriaceae</taxon>
        <taxon>Myroides</taxon>
    </lineage>
</organism>
<dbReference type="Gene3D" id="3.30.565.10">
    <property type="entry name" value="Histidine kinase-like ATPase, C-terminal domain"/>
    <property type="match status" value="1"/>
</dbReference>
<dbReference type="Gene3D" id="1.10.287.130">
    <property type="match status" value="1"/>
</dbReference>
<evidence type="ECO:0000256" key="4">
    <source>
        <dbReference type="ARBA" id="ARBA00022679"/>
    </source>
</evidence>
<keyword evidence="7" id="KW-0067">ATP-binding</keyword>
<evidence type="ECO:0000313" key="10">
    <source>
        <dbReference type="Proteomes" id="UP000069030"/>
    </source>
</evidence>
<dbReference type="SUPFAM" id="SSF55874">
    <property type="entry name" value="ATPase domain of HSP90 chaperone/DNA topoisomerase II/histidine kinase"/>
    <property type="match status" value="1"/>
</dbReference>
<keyword evidence="5" id="KW-0547">Nucleotide-binding</keyword>
<evidence type="ECO:0000256" key="6">
    <source>
        <dbReference type="ARBA" id="ARBA00022777"/>
    </source>
</evidence>
<keyword evidence="6 9" id="KW-0418">Kinase</keyword>
<dbReference type="InterPro" id="IPR036890">
    <property type="entry name" value="HATPase_C_sf"/>
</dbReference>
<reference evidence="9 10" key="1">
    <citation type="journal article" date="2016" name="J. Zhejiang Univ. Sci. B">
        <title>Antibiotic resistance mechanisms of Myroides sp.</title>
        <authorList>
            <person name="Hu S."/>
            <person name="Yuan S."/>
            <person name="Qu H."/>
            <person name="Jiang T."/>
            <person name="Zhou Y."/>
            <person name="Wang M."/>
            <person name="Ming D."/>
        </authorList>
    </citation>
    <scope>NUCLEOTIDE SEQUENCE [LARGE SCALE GENOMIC DNA]</scope>
    <source>
        <strain evidence="9 10">PR63039</strain>
    </source>
</reference>
<evidence type="ECO:0000256" key="3">
    <source>
        <dbReference type="ARBA" id="ARBA00022553"/>
    </source>
</evidence>
<name>A0A0S7E9L4_9FLAO</name>
<dbReference type="SMART" id="SM00387">
    <property type="entry name" value="HATPase_c"/>
    <property type="match status" value="1"/>
</dbReference>
<dbReference type="CDD" id="cd00082">
    <property type="entry name" value="HisKA"/>
    <property type="match status" value="1"/>
</dbReference>
<dbReference type="PROSITE" id="PS50109">
    <property type="entry name" value="HIS_KIN"/>
    <property type="match status" value="1"/>
</dbReference>
<dbReference type="PRINTS" id="PR00344">
    <property type="entry name" value="BCTRLSENSOR"/>
</dbReference>
<dbReference type="SUPFAM" id="SSF47384">
    <property type="entry name" value="Homodimeric domain of signal transducing histidine kinase"/>
    <property type="match status" value="1"/>
</dbReference>
<dbReference type="eggNOG" id="COG5000">
    <property type="taxonomic scope" value="Bacteria"/>
</dbReference>
<evidence type="ECO:0000256" key="5">
    <source>
        <dbReference type="ARBA" id="ARBA00022741"/>
    </source>
</evidence>
<dbReference type="EMBL" id="CP013690">
    <property type="protein sequence ID" value="ALU25435.1"/>
    <property type="molecule type" value="Genomic_DNA"/>
</dbReference>
<proteinExistence type="predicted"/>
<protein>
    <recommendedName>
        <fullName evidence="2">histidine kinase</fullName>
        <ecNumber evidence="2">2.7.13.3</ecNumber>
    </recommendedName>
</protein>
<comment type="catalytic activity">
    <reaction evidence="1">
        <text>ATP + protein L-histidine = ADP + protein N-phospho-L-histidine.</text>
        <dbReference type="EC" id="2.7.13.3"/>
    </reaction>
</comment>
<dbReference type="GO" id="GO:0005524">
    <property type="term" value="F:ATP binding"/>
    <property type="evidence" value="ECO:0007669"/>
    <property type="project" value="UniProtKB-KW"/>
</dbReference>
<dbReference type="AlphaFoldDB" id="A0A0S7E9L4"/>
<keyword evidence="4" id="KW-0808">Transferase</keyword>